<accession>A0A550CV77</accession>
<sequence length="485" mass="53484">MPSGELLRVPTKADLVFAVEEARAVAVRHDGNARNFEDKWYIFWLRVFYLWSLYMVCKCTPTAQDASWAMKDVKVEDAYKNIKIVPAVSGKHGDAVQVPQITPTETEAAMLKAGFVTAVENNDQMPEGNASPDLQSRREASSSKQKGKGREIPQPEVLSAASQHTESGRANTVQRIPDTSIVAFNVPDLTPEAAAEILNRRILSGGELDAATGSNTPRGDPLNNPIKFFRAQHLPPGLIACILLQAEHKGLPSRQLEAALWLIEFHARKKEGQDDAALQGYVYLSNIRYHPHQDEVLLLATVGDYWTHTIMRRIPVPSEDKARAFQIQMEEWSEPVIVGSALSNEREDVLIAWINKTFPADFAPQLARRATYTERDKTPELDPQLVKVASQEAPEHDHDAHDGAAKRDAPSPTTADGPATKSARRRTRKPSIVLVPVETSTGQGKARTTRRTKAASKAPPVRTVAWTRAKAEAAARKATAREAAE</sequence>
<name>A0A550CV77_9AGAR</name>
<feature type="compositionally biased region" description="Polar residues" evidence="1">
    <location>
        <begin position="160"/>
        <end position="174"/>
    </location>
</feature>
<comment type="caution">
    <text evidence="2">The sequence shown here is derived from an EMBL/GenBank/DDBJ whole genome shotgun (WGS) entry which is preliminary data.</text>
</comment>
<keyword evidence="3" id="KW-1185">Reference proteome</keyword>
<organism evidence="2 3">
    <name type="scientific">Schizophyllum amplum</name>
    <dbReference type="NCBI Taxonomy" id="97359"/>
    <lineage>
        <taxon>Eukaryota</taxon>
        <taxon>Fungi</taxon>
        <taxon>Dikarya</taxon>
        <taxon>Basidiomycota</taxon>
        <taxon>Agaricomycotina</taxon>
        <taxon>Agaricomycetes</taxon>
        <taxon>Agaricomycetidae</taxon>
        <taxon>Agaricales</taxon>
        <taxon>Schizophyllaceae</taxon>
        <taxon>Schizophyllum</taxon>
    </lineage>
</organism>
<evidence type="ECO:0000313" key="3">
    <source>
        <dbReference type="Proteomes" id="UP000320762"/>
    </source>
</evidence>
<dbReference type="Proteomes" id="UP000320762">
    <property type="component" value="Unassembled WGS sequence"/>
</dbReference>
<protein>
    <submittedName>
        <fullName evidence="2">Uncharacterized protein</fullName>
    </submittedName>
</protein>
<feature type="region of interest" description="Disordered" evidence="1">
    <location>
        <begin position="121"/>
        <end position="174"/>
    </location>
</feature>
<feature type="region of interest" description="Disordered" evidence="1">
    <location>
        <begin position="389"/>
        <end position="485"/>
    </location>
</feature>
<reference evidence="2 3" key="1">
    <citation type="journal article" date="2019" name="New Phytol.">
        <title>Comparative genomics reveals unique wood-decay strategies and fruiting body development in the Schizophyllaceae.</title>
        <authorList>
            <person name="Almasi E."/>
            <person name="Sahu N."/>
            <person name="Krizsan K."/>
            <person name="Balint B."/>
            <person name="Kovacs G.M."/>
            <person name="Kiss B."/>
            <person name="Cseklye J."/>
            <person name="Drula E."/>
            <person name="Henrissat B."/>
            <person name="Nagy I."/>
            <person name="Chovatia M."/>
            <person name="Adam C."/>
            <person name="LaButti K."/>
            <person name="Lipzen A."/>
            <person name="Riley R."/>
            <person name="Grigoriev I.V."/>
            <person name="Nagy L.G."/>
        </authorList>
    </citation>
    <scope>NUCLEOTIDE SEQUENCE [LARGE SCALE GENOMIC DNA]</scope>
    <source>
        <strain evidence="2 3">NL-1724</strain>
    </source>
</reference>
<gene>
    <name evidence="2" type="ORF">BD626DRAFT_626954</name>
</gene>
<dbReference type="OrthoDB" id="10564363at2759"/>
<dbReference type="EMBL" id="VDMD01000002">
    <property type="protein sequence ID" value="TRM68693.1"/>
    <property type="molecule type" value="Genomic_DNA"/>
</dbReference>
<feature type="compositionally biased region" description="Basic and acidic residues" evidence="1">
    <location>
        <begin position="393"/>
        <end position="409"/>
    </location>
</feature>
<proteinExistence type="predicted"/>
<evidence type="ECO:0000256" key="1">
    <source>
        <dbReference type="SAM" id="MobiDB-lite"/>
    </source>
</evidence>
<evidence type="ECO:0000313" key="2">
    <source>
        <dbReference type="EMBL" id="TRM68693.1"/>
    </source>
</evidence>
<dbReference type="AlphaFoldDB" id="A0A550CV77"/>
<feature type="compositionally biased region" description="Basic and acidic residues" evidence="1">
    <location>
        <begin position="469"/>
        <end position="485"/>
    </location>
</feature>